<accession>A0AAJ8KGP3</accession>
<feature type="region of interest" description="Disordered" evidence="1">
    <location>
        <begin position="913"/>
        <end position="961"/>
    </location>
</feature>
<organism evidence="4 5">
    <name type="scientific">Kwoniella dejecticola CBS 10117</name>
    <dbReference type="NCBI Taxonomy" id="1296121"/>
    <lineage>
        <taxon>Eukaryota</taxon>
        <taxon>Fungi</taxon>
        <taxon>Dikarya</taxon>
        <taxon>Basidiomycota</taxon>
        <taxon>Agaricomycotina</taxon>
        <taxon>Tremellomycetes</taxon>
        <taxon>Tremellales</taxon>
        <taxon>Cryptococcaceae</taxon>
        <taxon>Kwoniella</taxon>
    </lineage>
</organism>
<feature type="region of interest" description="Disordered" evidence="1">
    <location>
        <begin position="97"/>
        <end position="130"/>
    </location>
</feature>
<feature type="compositionally biased region" description="Low complexity" evidence="1">
    <location>
        <begin position="1"/>
        <end position="12"/>
    </location>
</feature>
<dbReference type="AlphaFoldDB" id="A0AAJ8KGP3"/>
<dbReference type="Pfam" id="PF10374">
    <property type="entry name" value="EST1"/>
    <property type="match status" value="1"/>
</dbReference>
<evidence type="ECO:0000313" key="4">
    <source>
        <dbReference type="EMBL" id="WWC57942.1"/>
    </source>
</evidence>
<dbReference type="KEGG" id="kdj:28964176"/>
<name>A0AAJ8KGP3_9TREE</name>
<reference evidence="4" key="2">
    <citation type="submission" date="2024-02" db="EMBL/GenBank/DDBJ databases">
        <title>Comparative genomics of Cryptococcus and Kwoniella reveals pathogenesis evolution and contrasting modes of karyotype evolution via chromosome fusion or intercentromeric recombination.</title>
        <authorList>
            <person name="Coelho M.A."/>
            <person name="David-Palma M."/>
            <person name="Shea T."/>
            <person name="Bowers K."/>
            <person name="McGinley-Smith S."/>
            <person name="Mohammad A.W."/>
            <person name="Gnirke A."/>
            <person name="Yurkov A.M."/>
            <person name="Nowrousian M."/>
            <person name="Sun S."/>
            <person name="Cuomo C.A."/>
            <person name="Heitman J."/>
        </authorList>
    </citation>
    <scope>NUCLEOTIDE SEQUENCE</scope>
    <source>
        <strain evidence="4">CBS 10117</strain>
    </source>
</reference>
<feature type="compositionally biased region" description="Polar residues" evidence="1">
    <location>
        <begin position="722"/>
        <end position="742"/>
    </location>
</feature>
<dbReference type="InterPro" id="IPR018834">
    <property type="entry name" value="DNA/RNA-bd_Est1-type"/>
</dbReference>
<evidence type="ECO:0000256" key="1">
    <source>
        <dbReference type="SAM" id="MobiDB-lite"/>
    </source>
</evidence>
<feature type="region of interest" description="Disordered" evidence="1">
    <location>
        <begin position="1"/>
        <end position="35"/>
    </location>
</feature>
<dbReference type="InterPro" id="IPR011990">
    <property type="entry name" value="TPR-like_helical_dom_sf"/>
</dbReference>
<dbReference type="PANTHER" id="PTHR15696">
    <property type="entry name" value="SMG-7 SUPPRESSOR WITH MORPHOLOGICAL EFFECT ON GENITALIA PROTEIN 7"/>
    <property type="match status" value="1"/>
</dbReference>
<dbReference type="PANTHER" id="PTHR15696:SF36">
    <property type="entry name" value="NONSENSE-MEDIATED MRNA DECAY FACTOR"/>
    <property type="match status" value="1"/>
</dbReference>
<gene>
    <name evidence="4" type="ORF">I303_100477</name>
</gene>
<keyword evidence="5" id="KW-1185">Reference proteome</keyword>
<sequence>MSRQPSRQSSRRSAAELDRDARNEAGNLKNILNNFPPWSREAEQSRQRCRETHLLLLFSHPLSPYSQTLDNLWHQTTYLLIASYRNIISNIERSATLSHTPTGTTQHNRRNEGRSGAALPHSHAHPHDASELRKAVTRFKQYLSTEESFYKSLISRIYNFHNLAEVKDLFVYLNQVKIPLSSNGNNVDHSDELPNLSSNGGLEKKDKLNLIYKGLICLGDLERYKDQYREPVKPRRGNGGREAVVDKFGHAREYYEVARCIQPDDGAAFNQLAVISTYLSDPFSTTYYYFRASAIKNAFKGIDGILYEHLGKTTERWRARRKEGKEGEDADQVQTNAIKRWKDDMIVLIGILYLKAGFSFIPSLQPVLLDDLSTLARSRQMPTETIVQTIVIAMGLHHHARSTAGLEQNPKLVKRSHEAETKALELLLGISDVVMKIAIEEIEDVRQNVQLQSALAINDDEDEDLDRSVPDSSSFISAVLRRILPSLRIMSKWMKMDLDYLQRHQEQNPSSVILSEFWKTYRTLITTLGSVFPIASLPSLPEPLEEDIDMRGFVPLQRGKTAEGGLSVAGSMQEEAGGVIQGDVHPNEQQLMRLADIQVDAKLITQSGVGAALLGVQPLSSRIGSFDAAAREQESDIASVSTETEDDPVNLAMRATLASESSVDGDEQLDKDVDEVIIWNQSPQAAINVRDGPTVPQPTSAMVSNLTKKPTAYDLLQNLMLESTPTPPSHSSALPETSTSAFPSPPAGGPIVNTPSPHLAAMTSSGQGQGQVQGQGAITMTPTTGGGLLFGAGPAAGSSAAGTNPLQLQNNSIWTMTREESEKGQKRSSGQANIAAIWGAPTITTPMPSDTANNHNHDNNHSPRPQQHTQYAGFAQVPNPTPHQAPVHIGPTANLNTAQQPYYTHQSQYPYQAQPSQTQAHAQSNANPWGMSNIPLPIPANSPGVPYSHTYDHSQNQNQTQSEQVPYYLQPAYYASKTTGYGNWGNTGAGA</sequence>
<dbReference type="GeneID" id="28964176"/>
<protein>
    <recommendedName>
        <fullName evidence="6">Protein SMG7</fullName>
    </recommendedName>
</protein>
<dbReference type="RefSeq" id="XP_065824196.1">
    <property type="nucleotide sequence ID" value="XM_065968124.1"/>
</dbReference>
<dbReference type="EMBL" id="CP144530">
    <property type="protein sequence ID" value="WWC57942.1"/>
    <property type="molecule type" value="Genomic_DNA"/>
</dbReference>
<dbReference type="Gene3D" id="1.25.40.10">
    <property type="entry name" value="Tetratricopeptide repeat domain"/>
    <property type="match status" value="1"/>
</dbReference>
<dbReference type="InterPro" id="IPR045153">
    <property type="entry name" value="Est1/Ebs1-like"/>
</dbReference>
<feature type="region of interest" description="Disordered" evidence="1">
    <location>
        <begin position="841"/>
        <end position="868"/>
    </location>
</feature>
<dbReference type="SUPFAM" id="SSF48452">
    <property type="entry name" value="TPR-like"/>
    <property type="match status" value="1"/>
</dbReference>
<feature type="domain" description="Telomerase activating protein Est1-like N-terminal" evidence="3">
    <location>
        <begin position="68"/>
        <end position="229"/>
    </location>
</feature>
<feature type="region of interest" description="Disordered" evidence="1">
    <location>
        <begin position="722"/>
        <end position="752"/>
    </location>
</feature>
<dbReference type="InterPro" id="IPR019458">
    <property type="entry name" value="Est1-like_N"/>
</dbReference>
<dbReference type="Proteomes" id="UP000078595">
    <property type="component" value="Chromosome 1"/>
</dbReference>
<feature type="compositionally biased region" description="Polar residues" evidence="1">
    <location>
        <begin position="842"/>
        <end position="852"/>
    </location>
</feature>
<feature type="compositionally biased region" description="Polar residues" evidence="1">
    <location>
        <begin position="97"/>
        <end position="106"/>
    </location>
</feature>
<feature type="domain" description="DNA/RNA-binding" evidence="2">
    <location>
        <begin position="251"/>
        <end position="557"/>
    </location>
</feature>
<reference evidence="4" key="1">
    <citation type="submission" date="2013-07" db="EMBL/GenBank/DDBJ databases">
        <authorList>
            <consortium name="The Broad Institute Genome Sequencing Platform"/>
            <person name="Cuomo C."/>
            <person name="Litvintseva A."/>
            <person name="Chen Y."/>
            <person name="Heitman J."/>
            <person name="Sun S."/>
            <person name="Springer D."/>
            <person name="Dromer F."/>
            <person name="Young S.K."/>
            <person name="Zeng Q."/>
            <person name="Gargeya S."/>
            <person name="Fitzgerald M."/>
            <person name="Abouelleil A."/>
            <person name="Alvarado L."/>
            <person name="Berlin A.M."/>
            <person name="Chapman S.B."/>
            <person name="Dewar J."/>
            <person name="Goldberg J."/>
            <person name="Griggs A."/>
            <person name="Gujja S."/>
            <person name="Hansen M."/>
            <person name="Howarth C."/>
            <person name="Imamovic A."/>
            <person name="Larimer J."/>
            <person name="McCowan C."/>
            <person name="Murphy C."/>
            <person name="Pearson M."/>
            <person name="Priest M."/>
            <person name="Roberts A."/>
            <person name="Saif S."/>
            <person name="Shea T."/>
            <person name="Sykes S."/>
            <person name="Wortman J."/>
            <person name="Nusbaum C."/>
            <person name="Birren B."/>
        </authorList>
    </citation>
    <scope>NUCLEOTIDE SEQUENCE</scope>
    <source>
        <strain evidence="4">CBS 10117</strain>
    </source>
</reference>
<dbReference type="Pfam" id="PF10373">
    <property type="entry name" value="EST1_DNA_bind"/>
    <property type="match status" value="1"/>
</dbReference>
<evidence type="ECO:0000259" key="2">
    <source>
        <dbReference type="Pfam" id="PF10373"/>
    </source>
</evidence>
<feature type="compositionally biased region" description="Low complexity" evidence="1">
    <location>
        <begin position="791"/>
        <end position="803"/>
    </location>
</feature>
<feature type="region of interest" description="Disordered" evidence="1">
    <location>
        <begin position="789"/>
        <end position="809"/>
    </location>
</feature>
<evidence type="ECO:0000259" key="3">
    <source>
        <dbReference type="Pfam" id="PF10374"/>
    </source>
</evidence>
<evidence type="ECO:0000313" key="5">
    <source>
        <dbReference type="Proteomes" id="UP000078595"/>
    </source>
</evidence>
<evidence type="ECO:0008006" key="6">
    <source>
        <dbReference type="Google" id="ProtNLM"/>
    </source>
</evidence>
<feature type="region of interest" description="Disordered" evidence="1">
    <location>
        <begin position="761"/>
        <end position="780"/>
    </location>
</feature>
<proteinExistence type="predicted"/>
<feature type="compositionally biased region" description="Basic and acidic residues" evidence="1">
    <location>
        <begin position="13"/>
        <end position="23"/>
    </location>
</feature>